<dbReference type="AlphaFoldDB" id="A0A0F9HD26"/>
<reference evidence="1" key="1">
    <citation type="journal article" date="2015" name="Nature">
        <title>Complex archaea that bridge the gap between prokaryotes and eukaryotes.</title>
        <authorList>
            <person name="Spang A."/>
            <person name="Saw J.H."/>
            <person name="Jorgensen S.L."/>
            <person name="Zaremba-Niedzwiedzka K."/>
            <person name="Martijn J."/>
            <person name="Lind A.E."/>
            <person name="van Eijk R."/>
            <person name="Schleper C."/>
            <person name="Guy L."/>
            <person name="Ettema T.J."/>
        </authorList>
    </citation>
    <scope>NUCLEOTIDE SEQUENCE</scope>
</reference>
<proteinExistence type="predicted"/>
<comment type="caution">
    <text evidence="1">The sequence shown here is derived from an EMBL/GenBank/DDBJ whole genome shotgun (WGS) entry which is preliminary data.</text>
</comment>
<sequence>PQDGDDPQRFNIRIVDPGTLDREQVRNVVKLMRPVGERVDISYITFLDQFTTPGDNFQWDAIDGALPLVEDGLAKFIAPDNEGLAMANVAGASAWKNYVAFWRFKILTGGEFFALFYTLSTADTYTIEFRVAANEIELAKEVGGGGSVIETFDFGLQGTLVEDKFYGLRVHIEAEGASNRIQVYVDGELIINVLDAGLTAGSVGMGGSETVVDEVEVFLTPLETDEVGLNS</sequence>
<protein>
    <submittedName>
        <fullName evidence="1">Uncharacterized protein</fullName>
    </submittedName>
</protein>
<organism evidence="1">
    <name type="scientific">marine sediment metagenome</name>
    <dbReference type="NCBI Taxonomy" id="412755"/>
    <lineage>
        <taxon>unclassified sequences</taxon>
        <taxon>metagenomes</taxon>
        <taxon>ecological metagenomes</taxon>
    </lineage>
</organism>
<evidence type="ECO:0000313" key="1">
    <source>
        <dbReference type="EMBL" id="KKL79575.1"/>
    </source>
</evidence>
<gene>
    <name evidence="1" type="ORF">LCGC14_2013450</name>
</gene>
<dbReference type="EMBL" id="LAZR01023129">
    <property type="protein sequence ID" value="KKL79575.1"/>
    <property type="molecule type" value="Genomic_DNA"/>
</dbReference>
<dbReference type="Gene3D" id="2.60.120.560">
    <property type="entry name" value="Exo-inulinase, domain 1"/>
    <property type="match status" value="1"/>
</dbReference>
<feature type="non-terminal residue" evidence="1">
    <location>
        <position position="1"/>
    </location>
</feature>
<accession>A0A0F9HD26</accession>
<name>A0A0F9HD26_9ZZZZ</name>